<name>A0A834AHN5_9CHIR</name>
<protein>
    <submittedName>
        <fullName evidence="2">Uncharacterized protein</fullName>
    </submittedName>
</protein>
<organism evidence="2 3">
    <name type="scientific">Phyllostomus discolor</name>
    <name type="common">pale spear-nosed bat</name>
    <dbReference type="NCBI Taxonomy" id="89673"/>
    <lineage>
        <taxon>Eukaryota</taxon>
        <taxon>Metazoa</taxon>
        <taxon>Chordata</taxon>
        <taxon>Craniata</taxon>
        <taxon>Vertebrata</taxon>
        <taxon>Euteleostomi</taxon>
        <taxon>Mammalia</taxon>
        <taxon>Eutheria</taxon>
        <taxon>Laurasiatheria</taxon>
        <taxon>Chiroptera</taxon>
        <taxon>Yangochiroptera</taxon>
        <taxon>Phyllostomidae</taxon>
        <taxon>Phyllostominae</taxon>
        <taxon>Phyllostomus</taxon>
    </lineage>
</organism>
<feature type="region of interest" description="Disordered" evidence="1">
    <location>
        <begin position="118"/>
        <end position="141"/>
    </location>
</feature>
<gene>
    <name evidence="2" type="ORF">HJG60_011081</name>
</gene>
<sequence length="189" mass="19881">MMDQLEGRTPGQAPTQLPHAEILSWPLGESDGERGVKGAAGGNVWERVRRASTPVSSPFWPHPVLRWVSSAPGLEGWVMSVADGGVERGGGSVQASDGLAGPGRGRGPVGRGRVWEGCRGASETPPALTGPSGPSTTGRRPLWAPRPGLCCLGSSPSLCPPSPVGWGHRELPFRERKADARSKTHVFKE</sequence>
<dbReference type="EMBL" id="JABVXQ010000005">
    <property type="protein sequence ID" value="KAF6109891.1"/>
    <property type="molecule type" value="Genomic_DNA"/>
</dbReference>
<accession>A0A834AHN5</accession>
<evidence type="ECO:0000313" key="2">
    <source>
        <dbReference type="EMBL" id="KAF6109891.1"/>
    </source>
</evidence>
<feature type="compositionally biased region" description="Gly residues" evidence="1">
    <location>
        <begin position="100"/>
        <end position="109"/>
    </location>
</feature>
<evidence type="ECO:0000256" key="1">
    <source>
        <dbReference type="SAM" id="MobiDB-lite"/>
    </source>
</evidence>
<proteinExistence type="predicted"/>
<dbReference type="AlphaFoldDB" id="A0A834AHN5"/>
<dbReference type="Proteomes" id="UP000664940">
    <property type="component" value="Unassembled WGS sequence"/>
</dbReference>
<comment type="caution">
    <text evidence="2">The sequence shown here is derived from an EMBL/GenBank/DDBJ whole genome shotgun (WGS) entry which is preliminary data.</text>
</comment>
<feature type="region of interest" description="Disordered" evidence="1">
    <location>
        <begin position="90"/>
        <end position="109"/>
    </location>
</feature>
<evidence type="ECO:0000313" key="3">
    <source>
        <dbReference type="Proteomes" id="UP000664940"/>
    </source>
</evidence>
<reference evidence="2 3" key="1">
    <citation type="journal article" date="2020" name="Nature">
        <title>Six reference-quality genomes reveal evolution of bat adaptations.</title>
        <authorList>
            <person name="Jebb D."/>
            <person name="Huang Z."/>
            <person name="Pippel M."/>
            <person name="Hughes G.M."/>
            <person name="Lavrichenko K."/>
            <person name="Devanna P."/>
            <person name="Winkler S."/>
            <person name="Jermiin L.S."/>
            <person name="Skirmuntt E.C."/>
            <person name="Katzourakis A."/>
            <person name="Burkitt-Gray L."/>
            <person name="Ray D.A."/>
            <person name="Sullivan K.A.M."/>
            <person name="Roscito J.G."/>
            <person name="Kirilenko B.M."/>
            <person name="Davalos L.M."/>
            <person name="Corthals A.P."/>
            <person name="Power M.L."/>
            <person name="Jones G."/>
            <person name="Ransome R.D."/>
            <person name="Dechmann D.K.N."/>
            <person name="Locatelli A.G."/>
            <person name="Puechmaille S.J."/>
            <person name="Fedrigo O."/>
            <person name="Jarvis E.D."/>
            <person name="Hiller M."/>
            <person name="Vernes S.C."/>
            <person name="Myers E.W."/>
            <person name="Teeling E.C."/>
        </authorList>
    </citation>
    <scope>NUCLEOTIDE SEQUENCE [LARGE SCALE GENOMIC DNA]</scope>
    <source>
        <strain evidence="2">Bat1K_MPI-CBG_1</strain>
    </source>
</reference>